<feature type="transmembrane region" description="Helical" evidence="7">
    <location>
        <begin position="271"/>
        <end position="296"/>
    </location>
</feature>
<keyword evidence="10" id="KW-1185">Reference proteome</keyword>
<keyword evidence="6 7" id="KW-0472">Membrane</keyword>
<feature type="transmembrane region" description="Helical" evidence="7">
    <location>
        <begin position="410"/>
        <end position="433"/>
    </location>
</feature>
<feature type="transmembrane region" description="Helical" evidence="7">
    <location>
        <begin position="14"/>
        <end position="36"/>
    </location>
</feature>
<dbReference type="InterPro" id="IPR032816">
    <property type="entry name" value="VTT_dom"/>
</dbReference>
<dbReference type="InterPro" id="IPR032818">
    <property type="entry name" value="DedA-like"/>
</dbReference>
<evidence type="ECO:0000256" key="4">
    <source>
        <dbReference type="ARBA" id="ARBA00022692"/>
    </source>
</evidence>
<comment type="subcellular location">
    <subcellularLocation>
        <location evidence="1">Cell membrane</location>
        <topology evidence="1">Multi-pass membrane protein</topology>
    </subcellularLocation>
</comment>
<keyword evidence="5 7" id="KW-1133">Transmembrane helix</keyword>
<evidence type="ECO:0000259" key="8">
    <source>
        <dbReference type="Pfam" id="PF09335"/>
    </source>
</evidence>
<name>A0ABY8WLF9_9ACTN</name>
<feature type="transmembrane region" description="Helical" evidence="7">
    <location>
        <begin position="217"/>
        <end position="239"/>
    </location>
</feature>
<keyword evidence="3" id="KW-1003">Cell membrane</keyword>
<accession>A0ABY8WLF9</accession>
<feature type="transmembrane region" description="Helical" evidence="7">
    <location>
        <begin position="56"/>
        <end position="75"/>
    </location>
</feature>
<organism evidence="9 10">
    <name type="scientific">Actinoplanes oblitus</name>
    <dbReference type="NCBI Taxonomy" id="3040509"/>
    <lineage>
        <taxon>Bacteria</taxon>
        <taxon>Bacillati</taxon>
        <taxon>Actinomycetota</taxon>
        <taxon>Actinomycetes</taxon>
        <taxon>Micromonosporales</taxon>
        <taxon>Micromonosporaceae</taxon>
        <taxon>Actinoplanes</taxon>
    </lineage>
</organism>
<sequence>MGWLGGWLGGLPPVFVYAVVAALVAGEAAIVAGVVLPSATGLIAMGLLANAGVVDVVPALLVAVAAAVLGGTVAYHRAARATVSAPRASGRLAKHWARAERLFLRHGGRAIFLGQWVVGARTLMPRLAGRNGVPYRRFAAWHTPSATLWALWMVGASYLTGASYQVLAARAGRATGALAALTLIIAGLILAGRWCGGHPFPVRPPHRPAPLRSVVSRWHPAVPAALSLALLTLVALVLIEVIPPVVRFSGLAAADDAIADWSRSQWTSDGYLFALSTATSLSPTVPLFLAVAVTLLRWWWPRRPATLFIALRAARHSALLATRRGALRSARSGALPAARSGGLSAARSGASLAARRGGLLEAFGPVLPAVVLATALALVPDPGWRAADHLSFPSRLEFNGPVPLDAAAKALAGMSAGATVQTAAALGLLAWLVSRGLPWKWQVTVWTASCVLIVTAAGSWVYLGWGRLSETIAAILLGAAWAALNAAIWSARPTPAPAVPAKPTPELAATAA</sequence>
<evidence type="ECO:0000256" key="2">
    <source>
        <dbReference type="ARBA" id="ARBA00010792"/>
    </source>
</evidence>
<feature type="transmembrane region" description="Helical" evidence="7">
    <location>
        <begin position="174"/>
        <end position="196"/>
    </location>
</feature>
<dbReference type="PANTHER" id="PTHR30353">
    <property type="entry name" value="INNER MEMBRANE PROTEIN DEDA-RELATED"/>
    <property type="match status" value="1"/>
</dbReference>
<dbReference type="EMBL" id="CP126980">
    <property type="protein sequence ID" value="WIM98741.1"/>
    <property type="molecule type" value="Genomic_DNA"/>
</dbReference>
<dbReference type="RefSeq" id="WP_284920126.1">
    <property type="nucleotide sequence ID" value="NZ_CP126980.1"/>
</dbReference>
<feature type="domain" description="VTT" evidence="8">
    <location>
        <begin position="37"/>
        <end position="158"/>
    </location>
</feature>
<protein>
    <submittedName>
        <fullName evidence="9">VTT domain-containing protein</fullName>
    </submittedName>
</protein>
<feature type="transmembrane region" description="Helical" evidence="7">
    <location>
        <begin position="445"/>
        <end position="465"/>
    </location>
</feature>
<evidence type="ECO:0000256" key="3">
    <source>
        <dbReference type="ARBA" id="ARBA00022475"/>
    </source>
</evidence>
<comment type="similarity">
    <text evidence="2">Belongs to the DedA family.</text>
</comment>
<dbReference type="Proteomes" id="UP001240150">
    <property type="component" value="Chromosome"/>
</dbReference>
<keyword evidence="4 7" id="KW-0812">Transmembrane</keyword>
<evidence type="ECO:0000256" key="1">
    <source>
        <dbReference type="ARBA" id="ARBA00004651"/>
    </source>
</evidence>
<proteinExistence type="inferred from homology"/>
<evidence type="ECO:0000313" key="9">
    <source>
        <dbReference type="EMBL" id="WIM98741.1"/>
    </source>
</evidence>
<evidence type="ECO:0000256" key="6">
    <source>
        <dbReference type="ARBA" id="ARBA00023136"/>
    </source>
</evidence>
<gene>
    <name evidence="9" type="ORF">ACTOB_002351</name>
</gene>
<feature type="transmembrane region" description="Helical" evidence="7">
    <location>
        <begin position="471"/>
        <end position="489"/>
    </location>
</feature>
<evidence type="ECO:0000256" key="5">
    <source>
        <dbReference type="ARBA" id="ARBA00022989"/>
    </source>
</evidence>
<evidence type="ECO:0000313" key="10">
    <source>
        <dbReference type="Proteomes" id="UP001240150"/>
    </source>
</evidence>
<feature type="transmembrane region" description="Helical" evidence="7">
    <location>
        <begin position="146"/>
        <end position="168"/>
    </location>
</feature>
<evidence type="ECO:0000256" key="7">
    <source>
        <dbReference type="SAM" id="Phobius"/>
    </source>
</evidence>
<reference evidence="9 10" key="1">
    <citation type="submission" date="2023-06" db="EMBL/GenBank/DDBJ databases">
        <authorList>
            <person name="Yushchuk O."/>
            <person name="Binda E."/>
            <person name="Ruckert-Reed C."/>
            <person name="Fedorenko V."/>
            <person name="Kalinowski J."/>
            <person name="Marinelli F."/>
        </authorList>
    </citation>
    <scope>NUCLEOTIDE SEQUENCE [LARGE SCALE GENOMIC DNA]</scope>
    <source>
        <strain evidence="9 10">NRRL 3884</strain>
    </source>
</reference>
<dbReference type="PANTHER" id="PTHR30353:SF15">
    <property type="entry name" value="INNER MEMBRANE PROTEIN YABI"/>
    <property type="match status" value="1"/>
</dbReference>
<dbReference type="Pfam" id="PF09335">
    <property type="entry name" value="VTT_dom"/>
    <property type="match status" value="1"/>
</dbReference>